<feature type="transmembrane region" description="Helical" evidence="2">
    <location>
        <begin position="83"/>
        <end position="108"/>
    </location>
</feature>
<name>A0ABY1S545_CALBS</name>
<evidence type="ECO:0000313" key="3">
    <source>
        <dbReference type="EMBL" id="SMR91088.1"/>
    </source>
</evidence>
<feature type="transmembrane region" description="Helical" evidence="2">
    <location>
        <begin position="316"/>
        <end position="337"/>
    </location>
</feature>
<protein>
    <submittedName>
        <fullName evidence="3">Uncharacterized protein</fullName>
    </submittedName>
</protein>
<keyword evidence="1" id="KW-0175">Coiled coil</keyword>
<feature type="coiled-coil region" evidence="1">
    <location>
        <begin position="203"/>
        <end position="232"/>
    </location>
</feature>
<organism evidence="3 4">
    <name type="scientific">Caldicellulosiruptor bescii</name>
    <name type="common">Anaerocellum thermophilum</name>
    <dbReference type="NCBI Taxonomy" id="31899"/>
    <lineage>
        <taxon>Bacteria</taxon>
        <taxon>Bacillati</taxon>
        <taxon>Bacillota</taxon>
        <taxon>Bacillota incertae sedis</taxon>
        <taxon>Caldicellulosiruptorales</taxon>
        <taxon>Caldicellulosiruptoraceae</taxon>
        <taxon>Caldicellulosiruptor</taxon>
    </lineage>
</organism>
<keyword evidence="2" id="KW-1133">Transmembrane helix</keyword>
<dbReference type="GeneID" id="31771391"/>
<dbReference type="RefSeq" id="WP_012660692.1">
    <property type="nucleotide sequence ID" value="NZ_FUZJ01000001.1"/>
</dbReference>
<keyword evidence="2" id="KW-0812">Transmembrane</keyword>
<keyword evidence="4" id="KW-1185">Reference proteome</keyword>
<reference evidence="3 4" key="1">
    <citation type="submission" date="2017-05" db="EMBL/GenBank/DDBJ databases">
        <authorList>
            <person name="Varghese N."/>
            <person name="Submissions S."/>
        </authorList>
    </citation>
    <scope>NUCLEOTIDE SEQUENCE [LARGE SCALE GENOMIC DNA]</scope>
    <source>
        <strain evidence="3 4">MACB1020</strain>
    </source>
</reference>
<evidence type="ECO:0000256" key="1">
    <source>
        <dbReference type="SAM" id="Coils"/>
    </source>
</evidence>
<accession>A0ABY1S545</accession>
<gene>
    <name evidence="3" type="ORF">SAMN05216240_0248</name>
</gene>
<evidence type="ECO:0000256" key="2">
    <source>
        <dbReference type="SAM" id="Phobius"/>
    </source>
</evidence>
<dbReference type="Proteomes" id="UP000196803">
    <property type="component" value="Unassembled WGS sequence"/>
</dbReference>
<feature type="transmembrane region" description="Helical" evidence="2">
    <location>
        <begin position="59"/>
        <end position="77"/>
    </location>
</feature>
<keyword evidence="2" id="KW-0472">Membrane</keyword>
<feature type="transmembrane region" description="Helical" evidence="2">
    <location>
        <begin position="277"/>
        <end position="301"/>
    </location>
</feature>
<dbReference type="EMBL" id="FXXC01000001">
    <property type="protein sequence ID" value="SMR91088.1"/>
    <property type="molecule type" value="Genomic_DNA"/>
</dbReference>
<evidence type="ECO:0000313" key="4">
    <source>
        <dbReference type="Proteomes" id="UP000196803"/>
    </source>
</evidence>
<sequence>MESRERVVKALNKLIKALAVIWLVLIVLRLIWYFADIAYVSERITGDSSDGIIVFFKQIFLYILFLGLVGVILPFFIFSGGGYIPYLALYELLTIFKIIVVVTVAVVVRKFWVVNKYFETTAFKRDFLVNSSKKEIVLILKCDESYCKYKTEEEFYIFKRIVTEGGGEIYLPYSVIEDRYVDGYVIGKNIWYHEEDSGRKILIEELLEEKIVENKENKKEQAEERINEEILAEKVARAAIKLLKLRRQEKTMVSCSNVSPIYYVTALGNSRGFFAKIIPSLIVGSLIAGIFVTIEFTYWLIQDITNSSRITVHKIIWIMSMLLMVMLLAIFVVKGFYKREKKDEEKLNIEIVKIPVILYRENKKAEVKEGGIFVKDDENIVLVKKGDKEVEELLSELKIKKERVEGLYEVRLISKYSSDEEVKSTLWCLVRIGGEA</sequence>
<proteinExistence type="predicted"/>
<comment type="caution">
    <text evidence="3">The sequence shown here is derived from an EMBL/GenBank/DDBJ whole genome shotgun (WGS) entry which is preliminary data.</text>
</comment>
<feature type="transmembrane region" description="Helical" evidence="2">
    <location>
        <begin position="20"/>
        <end position="39"/>
    </location>
</feature>